<dbReference type="EMBL" id="CAWUPB010000913">
    <property type="protein sequence ID" value="CAK7333051.1"/>
    <property type="molecule type" value="Genomic_DNA"/>
</dbReference>
<sequence length="183" mass="21014">MCMRGRERDSSNPFTAMYSVKRSSISWIRYLDLSKQISLLIMDDDEDPVVTCPSVSLQVLHHIQPSFHFMQNCFNLSPEETIQLLHHLNSCMTKIAEEKAAREREFLSPSLHSQEGNTDKEDTAKSPITGSMIIQEWFLKYRTTIVSSQRKANLRLYMYASEVHDSIISTTNLIANKGLKQDV</sequence>
<proteinExistence type="predicted"/>
<keyword evidence="2" id="KW-1185">Reference proteome</keyword>
<comment type="caution">
    <text evidence="1">The sequence shown here is derived from an EMBL/GenBank/DDBJ whole genome shotgun (WGS) entry which is preliminary data.</text>
</comment>
<gene>
    <name evidence="1" type="ORF">DCAF_LOCUS9291</name>
</gene>
<evidence type="ECO:0000313" key="1">
    <source>
        <dbReference type="EMBL" id="CAK7333051.1"/>
    </source>
</evidence>
<dbReference type="AlphaFoldDB" id="A0AAV1RC31"/>
<protein>
    <submittedName>
        <fullName evidence="1">Uncharacterized protein</fullName>
    </submittedName>
</protein>
<accession>A0AAV1RC31</accession>
<organism evidence="1 2">
    <name type="scientific">Dovyalis caffra</name>
    <dbReference type="NCBI Taxonomy" id="77055"/>
    <lineage>
        <taxon>Eukaryota</taxon>
        <taxon>Viridiplantae</taxon>
        <taxon>Streptophyta</taxon>
        <taxon>Embryophyta</taxon>
        <taxon>Tracheophyta</taxon>
        <taxon>Spermatophyta</taxon>
        <taxon>Magnoliopsida</taxon>
        <taxon>eudicotyledons</taxon>
        <taxon>Gunneridae</taxon>
        <taxon>Pentapetalae</taxon>
        <taxon>rosids</taxon>
        <taxon>fabids</taxon>
        <taxon>Malpighiales</taxon>
        <taxon>Salicaceae</taxon>
        <taxon>Flacourtieae</taxon>
        <taxon>Dovyalis</taxon>
    </lineage>
</organism>
<name>A0AAV1RC31_9ROSI</name>
<evidence type="ECO:0000313" key="2">
    <source>
        <dbReference type="Proteomes" id="UP001314170"/>
    </source>
</evidence>
<dbReference type="Proteomes" id="UP001314170">
    <property type="component" value="Unassembled WGS sequence"/>
</dbReference>
<reference evidence="1 2" key="1">
    <citation type="submission" date="2024-01" db="EMBL/GenBank/DDBJ databases">
        <authorList>
            <person name="Waweru B."/>
        </authorList>
    </citation>
    <scope>NUCLEOTIDE SEQUENCE [LARGE SCALE GENOMIC DNA]</scope>
</reference>